<feature type="transmembrane region" description="Helical" evidence="5">
    <location>
        <begin position="115"/>
        <end position="131"/>
    </location>
</feature>
<sequence length="279" mass="30135">MTAPPWTRVLVRGTGGRPGVLVELILLLLCFWLFTLLGAAAGTDFAAAEANAQAVQSAEHAMHLDVERSVNGWLAGNPVASRIAVYPYRLYYAVVAGTLLWVFARHPEVYRKVRSTMVAMMALVLPVYWAVPMSPPRFALPGAVDIVARYDILGEGARYGWTHPSHHTAMPSMHVGWSLWCAYAVWCALRGTRPRAALVAWLFPALMVADVLATGNHYVLDIVGSVALLAVAIVAASLWGRLAARTRRSRSLPAAGAGWLAGDETGTGQDRRAAGDLPR</sequence>
<dbReference type="Proteomes" id="UP001227101">
    <property type="component" value="Chromosome"/>
</dbReference>
<evidence type="ECO:0000259" key="6">
    <source>
        <dbReference type="Pfam" id="PF14378"/>
    </source>
</evidence>
<organism evidence="7 8">
    <name type="scientific">Amycolatopsis nalaikhensis</name>
    <dbReference type="NCBI Taxonomy" id="715472"/>
    <lineage>
        <taxon>Bacteria</taxon>
        <taxon>Bacillati</taxon>
        <taxon>Actinomycetota</taxon>
        <taxon>Actinomycetes</taxon>
        <taxon>Pseudonocardiales</taxon>
        <taxon>Pseudonocardiaceae</taxon>
        <taxon>Amycolatopsis</taxon>
    </lineage>
</organism>
<evidence type="ECO:0000313" key="7">
    <source>
        <dbReference type="EMBL" id="WIV55940.1"/>
    </source>
</evidence>
<feature type="domain" description="Inositolphosphotransferase Aur1/Ipt1" evidence="6">
    <location>
        <begin position="54"/>
        <end position="234"/>
    </location>
</feature>
<evidence type="ECO:0000256" key="2">
    <source>
        <dbReference type="ARBA" id="ARBA00022692"/>
    </source>
</evidence>
<evidence type="ECO:0000256" key="1">
    <source>
        <dbReference type="ARBA" id="ARBA00004141"/>
    </source>
</evidence>
<feature type="transmembrane region" description="Helical" evidence="5">
    <location>
        <begin position="169"/>
        <end position="189"/>
    </location>
</feature>
<protein>
    <submittedName>
        <fullName evidence="7">Phosphatase PAP2 family protein</fullName>
    </submittedName>
</protein>
<feature type="transmembrane region" description="Helical" evidence="5">
    <location>
        <begin position="20"/>
        <end position="41"/>
    </location>
</feature>
<accession>A0ABY8XJX6</accession>
<proteinExistence type="predicted"/>
<keyword evidence="2 5" id="KW-0812">Transmembrane</keyword>
<keyword evidence="4 5" id="KW-0472">Membrane</keyword>
<dbReference type="InterPro" id="IPR026841">
    <property type="entry name" value="Aur1/Ipt1"/>
</dbReference>
<evidence type="ECO:0000256" key="5">
    <source>
        <dbReference type="SAM" id="Phobius"/>
    </source>
</evidence>
<evidence type="ECO:0000256" key="4">
    <source>
        <dbReference type="ARBA" id="ARBA00023136"/>
    </source>
</evidence>
<dbReference type="PANTHER" id="PTHR31310">
    <property type="match status" value="1"/>
</dbReference>
<gene>
    <name evidence="7" type="ORF">QP939_45270</name>
</gene>
<keyword evidence="3 5" id="KW-1133">Transmembrane helix</keyword>
<keyword evidence="8" id="KW-1185">Reference proteome</keyword>
<dbReference type="Pfam" id="PF14378">
    <property type="entry name" value="PAP2_3"/>
    <property type="match status" value="1"/>
</dbReference>
<dbReference type="RefSeq" id="WP_285453001.1">
    <property type="nucleotide sequence ID" value="NZ_CP127173.1"/>
</dbReference>
<evidence type="ECO:0000256" key="3">
    <source>
        <dbReference type="ARBA" id="ARBA00022989"/>
    </source>
</evidence>
<feature type="transmembrane region" description="Helical" evidence="5">
    <location>
        <begin position="196"/>
        <end position="213"/>
    </location>
</feature>
<dbReference type="EMBL" id="CP127173">
    <property type="protein sequence ID" value="WIV55940.1"/>
    <property type="molecule type" value="Genomic_DNA"/>
</dbReference>
<name>A0ABY8XJX6_9PSEU</name>
<feature type="transmembrane region" description="Helical" evidence="5">
    <location>
        <begin position="83"/>
        <end position="103"/>
    </location>
</feature>
<evidence type="ECO:0000313" key="8">
    <source>
        <dbReference type="Proteomes" id="UP001227101"/>
    </source>
</evidence>
<reference evidence="7 8" key="1">
    <citation type="submission" date="2023-06" db="EMBL/GenBank/DDBJ databases">
        <authorList>
            <person name="Oyuntsetseg B."/>
            <person name="Kim S.B."/>
        </authorList>
    </citation>
    <scope>NUCLEOTIDE SEQUENCE [LARGE SCALE GENOMIC DNA]</scope>
    <source>
        <strain evidence="7 8">2-2</strain>
    </source>
</reference>
<dbReference type="InterPro" id="IPR052185">
    <property type="entry name" value="IPC_Synthase-Related"/>
</dbReference>
<comment type="subcellular location">
    <subcellularLocation>
        <location evidence="1">Membrane</location>
        <topology evidence="1">Multi-pass membrane protein</topology>
    </subcellularLocation>
</comment>
<feature type="transmembrane region" description="Helical" evidence="5">
    <location>
        <begin position="219"/>
        <end position="240"/>
    </location>
</feature>
<dbReference type="PANTHER" id="PTHR31310:SF7">
    <property type="entry name" value="PA-PHOSPHATASE RELATED-FAMILY PROTEIN DDB_G0268928"/>
    <property type="match status" value="1"/>
</dbReference>
<dbReference type="CDD" id="cd03386">
    <property type="entry name" value="PAP2_Aur1_like"/>
    <property type="match status" value="1"/>
</dbReference>